<name>A0A8H5G4T4_9AGAR</name>
<evidence type="ECO:0000256" key="1">
    <source>
        <dbReference type="ARBA" id="ARBA00004123"/>
    </source>
</evidence>
<evidence type="ECO:0000256" key="2">
    <source>
        <dbReference type="ARBA" id="ARBA00010679"/>
    </source>
</evidence>
<evidence type="ECO:0000256" key="7">
    <source>
        <dbReference type="ARBA" id="ARBA00023239"/>
    </source>
</evidence>
<dbReference type="Pfam" id="PF00730">
    <property type="entry name" value="HhH-GPD"/>
    <property type="match status" value="1"/>
</dbReference>
<dbReference type="PANTHER" id="PTHR10242">
    <property type="entry name" value="8-OXOGUANINE DNA GLYCOSYLASE"/>
    <property type="match status" value="1"/>
</dbReference>
<dbReference type="SMART" id="SM00478">
    <property type="entry name" value="ENDO3c"/>
    <property type="match status" value="1"/>
</dbReference>
<reference evidence="14 15" key="1">
    <citation type="journal article" date="2020" name="ISME J.">
        <title>Uncovering the hidden diversity of litter-decomposition mechanisms in mushroom-forming fungi.</title>
        <authorList>
            <person name="Floudas D."/>
            <person name="Bentzer J."/>
            <person name="Ahren D."/>
            <person name="Johansson T."/>
            <person name="Persson P."/>
            <person name="Tunlid A."/>
        </authorList>
    </citation>
    <scope>NUCLEOTIDE SEQUENCE [LARGE SCALE GENOMIC DNA]</scope>
    <source>
        <strain evidence="14 15">CBS 146.42</strain>
    </source>
</reference>
<evidence type="ECO:0000313" key="15">
    <source>
        <dbReference type="Proteomes" id="UP000559027"/>
    </source>
</evidence>
<keyword evidence="10" id="KW-0326">Glycosidase</keyword>
<dbReference type="OrthoDB" id="238681at2759"/>
<dbReference type="InterPro" id="IPR003265">
    <property type="entry name" value="HhH-GPD_domain"/>
</dbReference>
<dbReference type="CDD" id="cd00056">
    <property type="entry name" value="ENDO3c"/>
    <property type="match status" value="1"/>
</dbReference>
<evidence type="ECO:0000256" key="12">
    <source>
        <dbReference type="SAM" id="MobiDB-lite"/>
    </source>
</evidence>
<comment type="similarity">
    <text evidence="2">Belongs to the type-1 OGG1 family.</text>
</comment>
<dbReference type="Gene3D" id="3.30.310.40">
    <property type="match status" value="1"/>
</dbReference>
<dbReference type="GO" id="GO:0006289">
    <property type="term" value="P:nucleotide-excision repair"/>
    <property type="evidence" value="ECO:0007669"/>
    <property type="project" value="InterPro"/>
</dbReference>
<dbReference type="Gene3D" id="1.10.340.30">
    <property type="entry name" value="Hypothetical protein, domain 2"/>
    <property type="match status" value="1"/>
</dbReference>
<dbReference type="InterPro" id="IPR011257">
    <property type="entry name" value="DNA_glycosylase"/>
</dbReference>
<dbReference type="GO" id="GO:0003684">
    <property type="term" value="F:damaged DNA binding"/>
    <property type="evidence" value="ECO:0007669"/>
    <property type="project" value="InterPro"/>
</dbReference>
<evidence type="ECO:0000256" key="4">
    <source>
        <dbReference type="ARBA" id="ARBA00022763"/>
    </source>
</evidence>
<dbReference type="Pfam" id="PF07934">
    <property type="entry name" value="OGG_N"/>
    <property type="match status" value="1"/>
</dbReference>
<keyword evidence="6" id="KW-0234">DNA repair</keyword>
<dbReference type="PANTHER" id="PTHR10242:SF2">
    <property type="entry name" value="N-GLYCOSYLASE_DNA LYASE"/>
    <property type="match status" value="1"/>
</dbReference>
<accession>A0A8H5G4T4</accession>
<sequence length="415" mass="46624">MPFSSLQLNLAAVLKCGQSFRWSILPLPATEAGPTHEYRLCLRDRVVCLRQATDTLFYRAAFPDPQPPQSQLAQRDAETLAWLRDYFQLDIDLVWLYDQWSERDKVLARFRDRFTGIRVLRQDPWENVVSFICSSNNNISRITKMVQGLCNHYSPPLLSLPDPSNPSLFLPYHPFPPPSTLAQPDVSTTLRTLGFGYRAAFIQKTAKYLVDIHGSNTLIDDPSEASERWLRGLRSTSTADAREELLKLTGVGRKVADCILLMSLNKKEVVPVDTHVHQIAVKYYGMKGSSSGKTNMTPKLYEELNAKLVSIWGDYAGWAHCVMFAADLKSFADFNATPSSSPQKKSTTPKRKREDRLKDEVDCLPTPPITPGPTTLSRAAIEAASAILKGEPCDLSPETVQLSVAERVKRRRNVK</sequence>
<evidence type="ECO:0000259" key="13">
    <source>
        <dbReference type="SMART" id="SM00478"/>
    </source>
</evidence>
<evidence type="ECO:0000256" key="9">
    <source>
        <dbReference type="ARBA" id="ARBA00023268"/>
    </source>
</evidence>
<comment type="subcellular location">
    <subcellularLocation>
        <location evidence="1">Nucleus</location>
    </subcellularLocation>
</comment>
<dbReference type="FunFam" id="1.10.1670.10:FF:000005">
    <property type="entry name" value="N-glycosylase/DNA lyase OGG1"/>
    <property type="match status" value="1"/>
</dbReference>
<evidence type="ECO:0000256" key="5">
    <source>
        <dbReference type="ARBA" id="ARBA00022801"/>
    </source>
</evidence>
<dbReference type="Proteomes" id="UP000559027">
    <property type="component" value="Unassembled WGS sequence"/>
</dbReference>
<feature type="region of interest" description="Disordered" evidence="12">
    <location>
        <begin position="335"/>
        <end position="376"/>
    </location>
</feature>
<dbReference type="Gene3D" id="1.10.1670.10">
    <property type="entry name" value="Helix-hairpin-Helix base-excision DNA repair enzymes (C-terminal)"/>
    <property type="match status" value="1"/>
</dbReference>
<evidence type="ECO:0000256" key="3">
    <source>
        <dbReference type="ARBA" id="ARBA00012720"/>
    </source>
</evidence>
<dbReference type="InterPro" id="IPR012904">
    <property type="entry name" value="OGG_N"/>
</dbReference>
<organism evidence="14 15">
    <name type="scientific">Leucocoprinus leucothites</name>
    <dbReference type="NCBI Taxonomy" id="201217"/>
    <lineage>
        <taxon>Eukaryota</taxon>
        <taxon>Fungi</taxon>
        <taxon>Dikarya</taxon>
        <taxon>Basidiomycota</taxon>
        <taxon>Agaricomycotina</taxon>
        <taxon>Agaricomycetes</taxon>
        <taxon>Agaricomycetidae</taxon>
        <taxon>Agaricales</taxon>
        <taxon>Agaricineae</taxon>
        <taxon>Agaricaceae</taxon>
        <taxon>Leucocoprinus</taxon>
    </lineage>
</organism>
<keyword evidence="9" id="KW-0511">Multifunctional enzyme</keyword>
<protein>
    <recommendedName>
        <fullName evidence="3">DNA-(apurinic or apyrimidinic site) lyase</fullName>
        <ecNumber evidence="3">4.2.99.18</ecNumber>
    </recommendedName>
</protein>
<evidence type="ECO:0000256" key="11">
    <source>
        <dbReference type="ARBA" id="ARBA00044632"/>
    </source>
</evidence>
<dbReference type="GO" id="GO:0034039">
    <property type="term" value="F:8-oxo-7,8-dihydroguanine DNA N-glycosylase activity"/>
    <property type="evidence" value="ECO:0007669"/>
    <property type="project" value="TreeGrafter"/>
</dbReference>
<keyword evidence="7" id="KW-0456">Lyase</keyword>
<dbReference type="GO" id="GO:0140078">
    <property type="term" value="F:class I DNA-(apurinic or apyrimidinic site) endonuclease activity"/>
    <property type="evidence" value="ECO:0007669"/>
    <property type="project" value="UniProtKB-EC"/>
</dbReference>
<gene>
    <name evidence="14" type="ORF">D9756_001393</name>
</gene>
<feature type="compositionally biased region" description="Low complexity" evidence="12">
    <location>
        <begin position="337"/>
        <end position="346"/>
    </location>
</feature>
<keyword evidence="8" id="KW-0539">Nucleus</keyword>
<dbReference type="SUPFAM" id="SSF55945">
    <property type="entry name" value="TATA-box binding protein-like"/>
    <property type="match status" value="1"/>
</dbReference>
<feature type="compositionally biased region" description="Basic and acidic residues" evidence="12">
    <location>
        <begin position="352"/>
        <end position="361"/>
    </location>
</feature>
<dbReference type="AlphaFoldDB" id="A0A8H5G4T4"/>
<dbReference type="GO" id="GO:0005634">
    <property type="term" value="C:nucleus"/>
    <property type="evidence" value="ECO:0007669"/>
    <property type="project" value="UniProtKB-SubCell"/>
</dbReference>
<dbReference type="SUPFAM" id="SSF48150">
    <property type="entry name" value="DNA-glycosylase"/>
    <property type="match status" value="1"/>
</dbReference>
<evidence type="ECO:0000256" key="6">
    <source>
        <dbReference type="ARBA" id="ARBA00023204"/>
    </source>
</evidence>
<dbReference type="GO" id="GO:0006285">
    <property type="term" value="P:base-excision repair, AP site formation"/>
    <property type="evidence" value="ECO:0007669"/>
    <property type="project" value="TreeGrafter"/>
</dbReference>
<keyword evidence="5" id="KW-0378">Hydrolase</keyword>
<proteinExistence type="inferred from homology"/>
<feature type="domain" description="HhH-GPD" evidence="13">
    <location>
        <begin position="133"/>
        <end position="328"/>
    </location>
</feature>
<dbReference type="InterPro" id="IPR052054">
    <property type="entry name" value="Oxidative_DNA_repair_enzyme"/>
</dbReference>
<dbReference type="InterPro" id="IPR023170">
    <property type="entry name" value="HhH_base_excis_C"/>
</dbReference>
<comment type="catalytic activity">
    <reaction evidence="11">
        <text>2'-deoxyribonucleotide-(2'-deoxyribose 5'-phosphate)-2'-deoxyribonucleotide-DNA = a 3'-end 2'-deoxyribonucleotide-(2,3-dehydro-2,3-deoxyribose 5'-phosphate)-DNA + a 5'-end 5'-phospho-2'-deoxyribonucleoside-DNA + H(+)</text>
        <dbReference type="Rhea" id="RHEA:66592"/>
        <dbReference type="Rhea" id="RHEA-COMP:13180"/>
        <dbReference type="Rhea" id="RHEA-COMP:16897"/>
        <dbReference type="Rhea" id="RHEA-COMP:17067"/>
        <dbReference type="ChEBI" id="CHEBI:15378"/>
        <dbReference type="ChEBI" id="CHEBI:136412"/>
        <dbReference type="ChEBI" id="CHEBI:157695"/>
        <dbReference type="ChEBI" id="CHEBI:167181"/>
        <dbReference type="EC" id="4.2.99.18"/>
    </reaction>
</comment>
<keyword evidence="15" id="KW-1185">Reference proteome</keyword>
<evidence type="ECO:0000256" key="8">
    <source>
        <dbReference type="ARBA" id="ARBA00023242"/>
    </source>
</evidence>
<evidence type="ECO:0000256" key="10">
    <source>
        <dbReference type="ARBA" id="ARBA00023295"/>
    </source>
</evidence>
<comment type="caution">
    <text evidence="14">The sequence shown here is derived from an EMBL/GenBank/DDBJ whole genome shotgun (WGS) entry which is preliminary data.</text>
</comment>
<dbReference type="EC" id="4.2.99.18" evidence="3"/>
<dbReference type="EMBL" id="JAACJO010000005">
    <property type="protein sequence ID" value="KAF5358246.1"/>
    <property type="molecule type" value="Genomic_DNA"/>
</dbReference>
<evidence type="ECO:0000313" key="14">
    <source>
        <dbReference type="EMBL" id="KAF5358246.1"/>
    </source>
</evidence>
<keyword evidence="4" id="KW-0227">DNA damage</keyword>